<dbReference type="InterPro" id="IPR036097">
    <property type="entry name" value="HisK_dim/P_sf"/>
</dbReference>
<dbReference type="Gene3D" id="3.30.565.10">
    <property type="entry name" value="Histidine kinase-like ATPase, C-terminal domain"/>
    <property type="match status" value="1"/>
</dbReference>
<keyword evidence="7" id="KW-1185">Reference proteome</keyword>
<dbReference type="EMBL" id="WWBZ02000062">
    <property type="protein sequence ID" value="KAF4303142.1"/>
    <property type="molecule type" value="Genomic_DNA"/>
</dbReference>
<dbReference type="SUPFAM" id="SSF47384">
    <property type="entry name" value="Homodimeric domain of signal transducing histidine kinase"/>
    <property type="match status" value="1"/>
</dbReference>
<dbReference type="SMART" id="SM00448">
    <property type="entry name" value="REC"/>
    <property type="match status" value="1"/>
</dbReference>
<dbReference type="PRINTS" id="PR00344">
    <property type="entry name" value="BCTRLSENSOR"/>
</dbReference>
<dbReference type="Pfam" id="PF00072">
    <property type="entry name" value="Response_reg"/>
    <property type="match status" value="1"/>
</dbReference>
<dbReference type="InterPro" id="IPR050956">
    <property type="entry name" value="2C_system_His_kinase"/>
</dbReference>
<feature type="region of interest" description="Disordered" evidence="3">
    <location>
        <begin position="992"/>
        <end position="1029"/>
    </location>
</feature>
<dbReference type="SUPFAM" id="SSF52172">
    <property type="entry name" value="CheY-like"/>
    <property type="match status" value="1"/>
</dbReference>
<gene>
    <name evidence="6" type="ORF">GTA08_BOTSDO09331</name>
</gene>
<name>A0A8H4IMM8_9PEZI</name>
<dbReference type="Proteomes" id="UP000572817">
    <property type="component" value="Unassembled WGS sequence"/>
</dbReference>
<dbReference type="SMART" id="SM00388">
    <property type="entry name" value="HisKA"/>
    <property type="match status" value="1"/>
</dbReference>
<dbReference type="InterPro" id="IPR004358">
    <property type="entry name" value="Sig_transdc_His_kin-like_C"/>
</dbReference>
<protein>
    <submittedName>
        <fullName evidence="6">Peroxide stress-activated histidine kinase mak2</fullName>
    </submittedName>
</protein>
<dbReference type="Gene3D" id="1.10.287.130">
    <property type="match status" value="1"/>
</dbReference>
<feature type="compositionally biased region" description="Polar residues" evidence="3">
    <location>
        <begin position="997"/>
        <end position="1009"/>
    </location>
</feature>
<dbReference type="AlphaFoldDB" id="A0A8H4IMM8"/>
<feature type="modified residue" description="4-aspartylphosphate" evidence="2">
    <location>
        <position position="1087"/>
    </location>
</feature>
<dbReference type="SUPFAM" id="SSF55874">
    <property type="entry name" value="ATPase domain of HSP90 chaperone/DNA topoisomerase II/histidine kinase"/>
    <property type="match status" value="1"/>
</dbReference>
<organism evidence="6 7">
    <name type="scientific">Botryosphaeria dothidea</name>
    <dbReference type="NCBI Taxonomy" id="55169"/>
    <lineage>
        <taxon>Eukaryota</taxon>
        <taxon>Fungi</taxon>
        <taxon>Dikarya</taxon>
        <taxon>Ascomycota</taxon>
        <taxon>Pezizomycotina</taxon>
        <taxon>Dothideomycetes</taxon>
        <taxon>Dothideomycetes incertae sedis</taxon>
        <taxon>Botryosphaeriales</taxon>
        <taxon>Botryosphaeriaceae</taxon>
        <taxon>Botryosphaeria</taxon>
    </lineage>
</organism>
<dbReference type="InterPro" id="IPR001789">
    <property type="entry name" value="Sig_transdc_resp-reg_receiver"/>
</dbReference>
<keyword evidence="6" id="KW-0418">Kinase</keyword>
<dbReference type="Gene3D" id="3.40.50.2300">
    <property type="match status" value="1"/>
</dbReference>
<proteinExistence type="predicted"/>
<dbReference type="PANTHER" id="PTHR43719:SF28">
    <property type="entry name" value="PEROXIDE STRESS-ACTIVATED HISTIDINE KINASE MAK1-RELATED"/>
    <property type="match status" value="1"/>
</dbReference>
<feature type="region of interest" description="Disordered" evidence="3">
    <location>
        <begin position="239"/>
        <end position="304"/>
    </location>
</feature>
<evidence type="ECO:0000313" key="6">
    <source>
        <dbReference type="EMBL" id="KAF4303142.1"/>
    </source>
</evidence>
<dbReference type="Pfam" id="PF00512">
    <property type="entry name" value="HisKA"/>
    <property type="match status" value="1"/>
</dbReference>
<dbReference type="PROSITE" id="PS50109">
    <property type="entry name" value="HIS_KIN"/>
    <property type="match status" value="1"/>
</dbReference>
<sequence length="1161" mass="127469">MAERLRIRELTSYFAAVGIHAEETADPRSTSLLPEPTLSDDAVLNALAQIGSLRLQCDRAFVSLISQQWQYIIAESAPSLPYHRENVGPSDRLCLGFTAIASEMAICLNTLKCFTDTTGKLAINDFNTQADDVKYIIRDLRQDSMFCARPYVTGWPSIRAYLEVPLRTSAGHVIGSYCVVDSQLRDDFNDSAVCIMAEVAQSIMDHLDLLKTKQQYERAERLVRGLGVFVDGCSSLQDVPRHGSTHAPPDTVPLRDGLLSEDSKQAPSCSLGPGLEKASETTPSSVETDNSSHAELPTPLSSFTDVDPLDLQCHLTKPNEGPQSFPDTIPCPPEPNSSRPPAPRDVQLTFSRAANLIREGTSIEGIIFLDACPTGFGKLYNTSSRKQRHMSDESLDKTGVHLSKDVKRGAMCEILGSSTGSHTAPISENFNVPEELLQRLIHTNLRGSLIYADKHGPIPSYARRADDHFRYDTEGSEAEQRVAREDIEQLLRIVPQARSVLFLPLWDYQNNTWYAAAIGWTTDPTCSFEERDMTYMSAFSNSIMIEIARLDALVVGMAKGDFLSCISHEFRSPLHGIMASTELLEEALQDSEQKQLTGMIKSCATTLIDTTNHLLDYAKINRLVKDGRPQLNHASLLPDQSTPGQEAGDITALSSDVDLAKLVEDVVEGAFLGNAWKGETILRDISPRSPVVVTMDIERRNNWTIRIESGAWRRIVMNIFGNALKYTTDGSIKVTLKTVETLLSSDLRRTDICFSVEDTGCGMSADYVKRQLFLAYSQENPLSSGVGLGLNIVQHLIKELGGRIEVESTPEVGTLVQVIIPSNARMELLETPMASKILEQESIQALHRKTLLALDFDAPESSHSPNPTLLPIFTVMAQSGLGVDVLPLTEAQALQQGGAEDAPLIVLCLSPPTALQKQRALFRNATVLVQPFGPRKVAWTVARAFARHKPRDCVPAVPEPAARTEEEEQPSSGSLNANTALSIRQRPVIALPVEGNPQDTRVDSPTGTKAETPDASFPAPSSTTSTTTTTRKKLHVLVVDDNRVNLKVLTAYMSKLRCTYETAMNGFEAVQAFRAASDRPFDYIFMDISMPIMNGFEATREIRAEERGRPEGTARTVIVALTGLGSSSSQKEAFTSGIDMYLIKPVPLKKLRELVIGKEGV</sequence>
<dbReference type="CDD" id="cd00082">
    <property type="entry name" value="HisKA"/>
    <property type="match status" value="1"/>
</dbReference>
<dbReference type="InterPro" id="IPR029016">
    <property type="entry name" value="GAF-like_dom_sf"/>
</dbReference>
<dbReference type="InterPro" id="IPR003661">
    <property type="entry name" value="HisK_dim/P_dom"/>
</dbReference>
<evidence type="ECO:0000259" key="4">
    <source>
        <dbReference type="PROSITE" id="PS50109"/>
    </source>
</evidence>
<accession>A0A8H4IMM8</accession>
<feature type="compositionally biased region" description="Polar residues" evidence="3">
    <location>
        <begin position="280"/>
        <end position="304"/>
    </location>
</feature>
<dbReference type="Pfam" id="PF02518">
    <property type="entry name" value="HATPase_c"/>
    <property type="match status" value="1"/>
</dbReference>
<dbReference type="InterPro" id="IPR005467">
    <property type="entry name" value="His_kinase_dom"/>
</dbReference>
<dbReference type="InterPro" id="IPR011006">
    <property type="entry name" value="CheY-like_superfamily"/>
</dbReference>
<evidence type="ECO:0000256" key="1">
    <source>
        <dbReference type="ARBA" id="ARBA00022553"/>
    </source>
</evidence>
<keyword evidence="6" id="KW-0808">Transferase</keyword>
<feature type="domain" description="Histidine kinase" evidence="4">
    <location>
        <begin position="565"/>
        <end position="824"/>
    </location>
</feature>
<reference evidence="6" key="1">
    <citation type="submission" date="2020-04" db="EMBL/GenBank/DDBJ databases">
        <title>Genome Assembly and Annotation of Botryosphaeria dothidea sdau 11-99, a Latent Pathogen of Apple Fruit Ring Rot in China.</title>
        <authorList>
            <person name="Yu C."/>
            <person name="Diao Y."/>
            <person name="Lu Q."/>
            <person name="Zhao J."/>
            <person name="Cui S."/>
            <person name="Peng C."/>
            <person name="He B."/>
            <person name="Liu H."/>
        </authorList>
    </citation>
    <scope>NUCLEOTIDE SEQUENCE [LARGE SCALE GENOMIC DNA]</scope>
    <source>
        <strain evidence="6">Sdau11-99</strain>
    </source>
</reference>
<dbReference type="SMART" id="SM00387">
    <property type="entry name" value="HATPase_c"/>
    <property type="match status" value="1"/>
</dbReference>
<dbReference type="GO" id="GO:0000155">
    <property type="term" value="F:phosphorelay sensor kinase activity"/>
    <property type="evidence" value="ECO:0007669"/>
    <property type="project" value="InterPro"/>
</dbReference>
<dbReference type="InterPro" id="IPR003594">
    <property type="entry name" value="HATPase_dom"/>
</dbReference>
<feature type="region of interest" description="Disordered" evidence="3">
    <location>
        <begin position="953"/>
        <end position="979"/>
    </location>
</feature>
<dbReference type="OrthoDB" id="10249433at2759"/>
<keyword evidence="1 2" id="KW-0597">Phosphoprotein</keyword>
<dbReference type="CDD" id="cd17546">
    <property type="entry name" value="REC_hyHK_CKI1_RcsC-like"/>
    <property type="match status" value="1"/>
</dbReference>
<dbReference type="InterPro" id="IPR036890">
    <property type="entry name" value="HATPase_C_sf"/>
</dbReference>
<evidence type="ECO:0000256" key="2">
    <source>
        <dbReference type="PROSITE-ProRule" id="PRU00169"/>
    </source>
</evidence>
<dbReference type="SUPFAM" id="SSF55781">
    <property type="entry name" value="GAF domain-like"/>
    <property type="match status" value="1"/>
</dbReference>
<evidence type="ECO:0000313" key="7">
    <source>
        <dbReference type="Proteomes" id="UP000572817"/>
    </source>
</evidence>
<evidence type="ECO:0000259" key="5">
    <source>
        <dbReference type="PROSITE" id="PS50110"/>
    </source>
</evidence>
<dbReference type="PROSITE" id="PS50110">
    <property type="entry name" value="RESPONSE_REGULATORY"/>
    <property type="match status" value="1"/>
</dbReference>
<dbReference type="Gene3D" id="3.30.450.40">
    <property type="match status" value="1"/>
</dbReference>
<comment type="caution">
    <text evidence="6">The sequence shown here is derived from an EMBL/GenBank/DDBJ whole genome shotgun (WGS) entry which is preliminary data.</text>
</comment>
<evidence type="ECO:0000256" key="3">
    <source>
        <dbReference type="SAM" id="MobiDB-lite"/>
    </source>
</evidence>
<feature type="compositionally biased region" description="Polar residues" evidence="3">
    <location>
        <begin position="970"/>
        <end position="979"/>
    </location>
</feature>
<dbReference type="PANTHER" id="PTHR43719">
    <property type="entry name" value="TWO-COMPONENT HISTIDINE KINASE"/>
    <property type="match status" value="1"/>
</dbReference>
<feature type="domain" description="Response regulatory" evidence="5">
    <location>
        <begin position="1035"/>
        <end position="1159"/>
    </location>
</feature>
<dbReference type="FunFam" id="3.30.450.40:FF:000083">
    <property type="entry name" value="Sensor histidine kinase/response regulator, putative (AFU_orthologue AFUA_4G00660)"/>
    <property type="match status" value="1"/>
</dbReference>